<dbReference type="Pfam" id="PF04367">
    <property type="entry name" value="DUF502"/>
    <property type="match status" value="1"/>
</dbReference>
<reference evidence="2" key="1">
    <citation type="journal article" date="2020" name="mSystems">
        <title>Genome- and Community-Level Interaction Insights into Carbon Utilization and Element Cycling Functions of Hydrothermarchaeota in Hydrothermal Sediment.</title>
        <authorList>
            <person name="Zhou Z."/>
            <person name="Liu Y."/>
            <person name="Xu W."/>
            <person name="Pan J."/>
            <person name="Luo Z.H."/>
            <person name="Li M."/>
        </authorList>
    </citation>
    <scope>NUCLEOTIDE SEQUENCE [LARGE SCALE GENOMIC DNA]</scope>
    <source>
        <strain evidence="2">HyVt-102</strain>
    </source>
</reference>
<dbReference type="EMBL" id="DQWE01000134">
    <property type="protein sequence ID" value="HDI82718.1"/>
    <property type="molecule type" value="Genomic_DNA"/>
</dbReference>
<accession>A0A7C0VD25</accession>
<proteinExistence type="predicted"/>
<dbReference type="Proteomes" id="UP000885847">
    <property type="component" value="Unassembled WGS sequence"/>
</dbReference>
<evidence type="ECO:0000256" key="1">
    <source>
        <dbReference type="SAM" id="Phobius"/>
    </source>
</evidence>
<dbReference type="PANTHER" id="PTHR31876:SF26">
    <property type="entry name" value="PROTEIN LIKE COV 2"/>
    <property type="match status" value="1"/>
</dbReference>
<keyword evidence="1" id="KW-0472">Membrane</keyword>
<keyword evidence="1" id="KW-0812">Transmembrane</keyword>
<feature type="transmembrane region" description="Helical" evidence="1">
    <location>
        <begin position="56"/>
        <end position="80"/>
    </location>
</feature>
<feature type="transmembrane region" description="Helical" evidence="1">
    <location>
        <begin position="12"/>
        <end position="32"/>
    </location>
</feature>
<name>A0A7C0VD25_UNCW3</name>
<dbReference type="AlphaFoldDB" id="A0A7C0VD25"/>
<gene>
    <name evidence="2" type="ORF">ENF18_02860</name>
</gene>
<comment type="caution">
    <text evidence="2">The sequence shown here is derived from an EMBL/GenBank/DDBJ whole genome shotgun (WGS) entry which is preliminary data.</text>
</comment>
<protein>
    <submittedName>
        <fullName evidence="2">DUF502 domain-containing protein</fullName>
    </submittedName>
</protein>
<evidence type="ECO:0000313" key="2">
    <source>
        <dbReference type="EMBL" id="HDI82718.1"/>
    </source>
</evidence>
<sequence>MKISFQFRRNLVAGLAAILPLTLTVFVVWFLVERIGGLIGHFLVRVPYLNLAPKGIHSLLGLIILVFLIYIVGVFTSGFIGRSIVRWFNRLMENLPLVKGLYSAAKKLTDTIFLDRTAFKKVVIIQYPHEGSRAIAFLTNENPWIIDGESYVNVFIPTVPNPTSGFYLLIPEKKVVYTDIPVDWGFRVVISGGILLPEKRKFNVKVLQKKKD</sequence>
<dbReference type="InterPro" id="IPR007462">
    <property type="entry name" value="COV1-like"/>
</dbReference>
<keyword evidence="1" id="KW-1133">Transmembrane helix</keyword>
<organism evidence="2">
    <name type="scientific">candidate division WOR-3 bacterium</name>
    <dbReference type="NCBI Taxonomy" id="2052148"/>
    <lineage>
        <taxon>Bacteria</taxon>
        <taxon>Bacteria division WOR-3</taxon>
    </lineage>
</organism>
<dbReference type="PANTHER" id="PTHR31876">
    <property type="entry name" value="COV-LIKE PROTEIN 1"/>
    <property type="match status" value="1"/>
</dbReference>